<protein>
    <recommendedName>
        <fullName evidence="7">Coiled-coil domain-containing protein 22 homolog</fullName>
    </recommendedName>
</protein>
<evidence type="ECO:0000313" key="6">
    <source>
        <dbReference type="Proteomes" id="UP001162131"/>
    </source>
</evidence>
<dbReference type="InterPro" id="IPR048349">
    <property type="entry name" value="CCDC22_N"/>
</dbReference>
<organism evidence="5 6">
    <name type="scientific">Blepharisma stoltei</name>
    <dbReference type="NCBI Taxonomy" id="1481888"/>
    <lineage>
        <taxon>Eukaryota</taxon>
        <taxon>Sar</taxon>
        <taxon>Alveolata</taxon>
        <taxon>Ciliophora</taxon>
        <taxon>Postciliodesmatophora</taxon>
        <taxon>Heterotrichea</taxon>
        <taxon>Heterotrichida</taxon>
        <taxon>Blepharismidae</taxon>
        <taxon>Blepharisma</taxon>
    </lineage>
</organism>
<evidence type="ECO:0000256" key="1">
    <source>
        <dbReference type="ARBA" id="ARBA00006438"/>
    </source>
</evidence>
<accession>A0AAU9ILC7</accession>
<reference evidence="5" key="1">
    <citation type="submission" date="2021-09" db="EMBL/GenBank/DDBJ databases">
        <authorList>
            <consortium name="AG Swart"/>
            <person name="Singh M."/>
            <person name="Singh A."/>
            <person name="Seah K."/>
            <person name="Emmerich C."/>
        </authorList>
    </citation>
    <scope>NUCLEOTIDE SEQUENCE</scope>
    <source>
        <strain evidence="5">ATCC30299</strain>
    </source>
</reference>
<dbReference type="Proteomes" id="UP001162131">
    <property type="component" value="Unassembled WGS sequence"/>
</dbReference>
<dbReference type="PANTHER" id="PTHR15668">
    <property type="entry name" value="JM1 PROTEIN"/>
    <property type="match status" value="1"/>
</dbReference>
<dbReference type="Pfam" id="PF21674">
    <property type="entry name" value="CCDC22_N"/>
    <property type="match status" value="1"/>
</dbReference>
<evidence type="ECO:0000256" key="2">
    <source>
        <dbReference type="SAM" id="Coils"/>
    </source>
</evidence>
<feature type="domain" description="CCDC22 N-terminal" evidence="4">
    <location>
        <begin position="1"/>
        <end position="106"/>
    </location>
</feature>
<sequence length="579" mass="66712">MEDVDDLLILSLQQMSIPACQGIKSLENLQNPDVLLPVTMGLLNIILGKVFTEYPTTLSSKYKMCMQFSEKIKTLGYTGDLNFNTFLYPDIKDIRKVVGFMMDKVPKEEAKAVAIDDTPQQAFQRRIKEKVSKWTQKKWQPPFDKTHKLTFRGIVELHDGAEISEELKPAWETYKNSKIYWQKRLAKGNPSALYTTQVYLTQSKINKSKDLDFSIGRSSNKTSSILIKSDLSEKSLPSLLHVLERPNLTSQVTEDIGSVFAIDTQNLEEDELLQSGIIEGTPPPKSADSMEQKEKEIQELEEKLKEISEENDQIEASISTAKANITATSQSLKQLKTDNENLKKDLEQKHRMATALTEGNSTKLEEEIKDLEGKLELMEKEWNEYKEPILEEIKEKEIQTEKLKESYSDKIEEIKQMKEEMREMAEEAEDKEELLEILKQEEAKGTSSINRNTYVKRITEIVEKLKRQKKDMTKIVKDITQMQKSVELTREALKRTDAATEDLVFQEAKKNSAAKVIYKLLVDLRESYAALIRNVEDQFRLQSKMSDLEIRIESAISRNAKHDINQLRQDLEKIKAEQQ</sequence>
<dbReference type="InterPro" id="IPR008530">
    <property type="entry name" value="CCDC22"/>
</dbReference>
<dbReference type="InterPro" id="IPR048348">
    <property type="entry name" value="CCDC22_CC"/>
</dbReference>
<feature type="coiled-coil region" evidence="2">
    <location>
        <begin position="287"/>
        <end position="482"/>
    </location>
</feature>
<evidence type="ECO:0000259" key="3">
    <source>
        <dbReference type="Pfam" id="PF05667"/>
    </source>
</evidence>
<comment type="caution">
    <text evidence="5">The sequence shown here is derived from an EMBL/GenBank/DDBJ whole genome shotgun (WGS) entry which is preliminary data.</text>
</comment>
<evidence type="ECO:0008006" key="7">
    <source>
        <dbReference type="Google" id="ProtNLM"/>
    </source>
</evidence>
<dbReference type="AlphaFoldDB" id="A0AAU9ILC7"/>
<gene>
    <name evidence="5" type="ORF">BSTOLATCC_MIC15785</name>
</gene>
<dbReference type="GO" id="GO:2000060">
    <property type="term" value="P:positive regulation of ubiquitin-dependent protein catabolic process"/>
    <property type="evidence" value="ECO:0007669"/>
    <property type="project" value="TreeGrafter"/>
</dbReference>
<evidence type="ECO:0000313" key="5">
    <source>
        <dbReference type="EMBL" id="CAG9316354.1"/>
    </source>
</evidence>
<keyword evidence="2" id="KW-0175">Coiled coil</keyword>
<proteinExistence type="inferred from homology"/>
<dbReference type="PANTHER" id="PTHR15668:SF4">
    <property type="entry name" value="COILED-COIL DOMAIN-CONTAINING PROTEIN 22"/>
    <property type="match status" value="1"/>
</dbReference>
<dbReference type="Pfam" id="PF05667">
    <property type="entry name" value="CCDC22_CC"/>
    <property type="match status" value="1"/>
</dbReference>
<comment type="similarity">
    <text evidence="1">Belongs to the CCDC22 family.</text>
</comment>
<feature type="domain" description="CCDC22 coiled-coil" evidence="3">
    <location>
        <begin position="287"/>
        <end position="555"/>
    </location>
</feature>
<keyword evidence="6" id="KW-1185">Reference proteome</keyword>
<evidence type="ECO:0000259" key="4">
    <source>
        <dbReference type="Pfam" id="PF21674"/>
    </source>
</evidence>
<dbReference type="GO" id="GO:0097602">
    <property type="term" value="F:cullin family protein binding"/>
    <property type="evidence" value="ECO:0007669"/>
    <property type="project" value="TreeGrafter"/>
</dbReference>
<name>A0AAU9ILC7_9CILI</name>
<dbReference type="EMBL" id="CAJZBQ010000015">
    <property type="protein sequence ID" value="CAG9316354.1"/>
    <property type="molecule type" value="Genomic_DNA"/>
</dbReference>